<dbReference type="EMBL" id="BAAAUX010000016">
    <property type="protein sequence ID" value="GAA2802666.1"/>
    <property type="molecule type" value="Genomic_DNA"/>
</dbReference>
<reference evidence="3 4" key="1">
    <citation type="journal article" date="2019" name="Int. J. Syst. Evol. Microbiol.">
        <title>The Global Catalogue of Microorganisms (GCM) 10K type strain sequencing project: providing services to taxonomists for standard genome sequencing and annotation.</title>
        <authorList>
            <consortium name="The Broad Institute Genomics Platform"/>
            <consortium name="The Broad Institute Genome Sequencing Center for Infectious Disease"/>
            <person name="Wu L."/>
            <person name="Ma J."/>
        </authorList>
    </citation>
    <scope>NUCLEOTIDE SEQUENCE [LARGE SCALE GENOMIC DNA]</scope>
    <source>
        <strain evidence="3 4">JCM 9383</strain>
    </source>
</reference>
<organism evidence="3 4">
    <name type="scientific">Saccharopolyspora taberi</name>
    <dbReference type="NCBI Taxonomy" id="60895"/>
    <lineage>
        <taxon>Bacteria</taxon>
        <taxon>Bacillati</taxon>
        <taxon>Actinomycetota</taxon>
        <taxon>Actinomycetes</taxon>
        <taxon>Pseudonocardiales</taxon>
        <taxon>Pseudonocardiaceae</taxon>
        <taxon>Saccharopolyspora</taxon>
    </lineage>
</organism>
<protein>
    <submittedName>
        <fullName evidence="3">Beta-xylosidase</fullName>
    </submittedName>
</protein>
<keyword evidence="4" id="KW-1185">Reference proteome</keyword>
<comment type="caution">
    <text evidence="3">The sequence shown here is derived from an EMBL/GenBank/DDBJ whole genome shotgun (WGS) entry which is preliminary data.</text>
</comment>
<feature type="compositionally biased region" description="Pro residues" evidence="1">
    <location>
        <begin position="27"/>
        <end position="40"/>
    </location>
</feature>
<dbReference type="SUPFAM" id="SSF75005">
    <property type="entry name" value="Arabinanase/levansucrase/invertase"/>
    <property type="match status" value="1"/>
</dbReference>
<dbReference type="RefSeq" id="WP_344682247.1">
    <property type="nucleotide sequence ID" value="NZ_BAAAUX010000016.1"/>
</dbReference>
<accession>A0ABN3VGI8</accession>
<name>A0ABN3VGI8_9PSEU</name>
<feature type="signal peptide" evidence="2">
    <location>
        <begin position="1"/>
        <end position="23"/>
    </location>
</feature>
<feature type="region of interest" description="Disordered" evidence="1">
    <location>
        <begin position="24"/>
        <end position="54"/>
    </location>
</feature>
<keyword evidence="2" id="KW-0732">Signal</keyword>
<evidence type="ECO:0000256" key="2">
    <source>
        <dbReference type="SAM" id="SignalP"/>
    </source>
</evidence>
<sequence length="480" mass="50454">MKLRSLGVLAAVLLLASCSTVEGAPGPAVPPRAPAEPPPTLTLTSAGGRESPGVVAAGGLPAPYNYGPTVVAEDGRYRAWWCSQLPGVGPAGDDILHASSPDLGAPFTADAAPAVPVFSGQPGGFDAMHTCDPSVLRVGGRYYLYYTGAAGDHAHGNAIGVASSDDGLAWRRESGGRPVVTSSHQVVRPNVYGAGQPSAVFLDGWFYLMFTDTTAAGAGWNGAGQFVLRARDAEFSDRVQALTATGFEPVGRDPVDRARSVVDAFSADWMWVDALDAFAIAHQTAEGTTITFWDREFTRHPYYPLIIPGAWQEGPGLARDPSGHAPVSTSDPCGTVPVDVLRATALNPAPTDIRRFGIDIVDVRACESPERARAVLHGFGVPSPSRTVDLVRDGEKVRVERRSVAETMARGVLGERVPALDGLPVVGTIPAQAPALRSPEGEVGLLDDRGRLWTVPMAAVDANGSVIRDASRSEWDAALR</sequence>
<dbReference type="Gene3D" id="2.115.10.20">
    <property type="entry name" value="Glycosyl hydrolase domain, family 43"/>
    <property type="match status" value="1"/>
</dbReference>
<dbReference type="InterPro" id="IPR023296">
    <property type="entry name" value="Glyco_hydro_beta-prop_sf"/>
</dbReference>
<feature type="chain" id="PRO_5045948522" evidence="2">
    <location>
        <begin position="24"/>
        <end position="480"/>
    </location>
</feature>
<evidence type="ECO:0000256" key="1">
    <source>
        <dbReference type="SAM" id="MobiDB-lite"/>
    </source>
</evidence>
<evidence type="ECO:0000313" key="4">
    <source>
        <dbReference type="Proteomes" id="UP001500979"/>
    </source>
</evidence>
<evidence type="ECO:0000313" key="3">
    <source>
        <dbReference type="EMBL" id="GAA2802666.1"/>
    </source>
</evidence>
<proteinExistence type="predicted"/>
<gene>
    <name evidence="3" type="ORF">GCM10010470_42200</name>
</gene>
<dbReference type="PROSITE" id="PS51257">
    <property type="entry name" value="PROKAR_LIPOPROTEIN"/>
    <property type="match status" value="1"/>
</dbReference>
<dbReference type="Proteomes" id="UP001500979">
    <property type="component" value="Unassembled WGS sequence"/>
</dbReference>